<evidence type="ECO:0000259" key="3">
    <source>
        <dbReference type="Pfam" id="PF22725"/>
    </source>
</evidence>
<gene>
    <name evidence="4" type="primary">afr_5</name>
    <name evidence="4" type="ORF">ERS852491_04407</name>
</gene>
<dbReference type="SUPFAM" id="SSF55347">
    <property type="entry name" value="Glyceraldehyde-3-phosphate dehydrogenase-like, C-terminal domain"/>
    <property type="match status" value="1"/>
</dbReference>
<evidence type="ECO:0000313" key="4">
    <source>
        <dbReference type="EMBL" id="CUP15390.1"/>
    </source>
</evidence>
<keyword evidence="1 4" id="KW-0560">Oxidoreductase</keyword>
<dbReference type="OrthoDB" id="9815825at2"/>
<dbReference type="STRING" id="39482.ERS852491_04407"/>
<dbReference type="EMBL" id="CYZU01000061">
    <property type="protein sequence ID" value="CUP15390.1"/>
    <property type="molecule type" value="Genomic_DNA"/>
</dbReference>
<dbReference type="GO" id="GO:0000166">
    <property type="term" value="F:nucleotide binding"/>
    <property type="evidence" value="ECO:0007669"/>
    <property type="project" value="InterPro"/>
</dbReference>
<dbReference type="PANTHER" id="PTHR43818">
    <property type="entry name" value="BCDNA.GH03377"/>
    <property type="match status" value="1"/>
</dbReference>
<dbReference type="InterPro" id="IPR055170">
    <property type="entry name" value="GFO_IDH_MocA-like_dom"/>
</dbReference>
<feature type="domain" description="GFO/IDH/MocA-like oxidoreductase" evidence="3">
    <location>
        <begin position="134"/>
        <end position="260"/>
    </location>
</feature>
<sequence>MRQIGVGIVGAGSIAEIGHCPSIAALPNAKLAALCDTNTEILESMAKKWEPEKTYTDYGQMLEDKNVEVVIVGTPNRFHAQQAIDAMRAKKHVIVEKPFACTHNEAWKMVEVSKKEGVFLMAGTNQRFWEQNRIARQLMDEGFIGKPMMGRSSLHEGWNLYHEQLSYTPFRSDPKLAGAGALFDLGAHRADLLMFLMGSRPKRVMGIIKRLGTPEEYTQLDDSFWITIEFENGATGVISGDRYSPCVSNISEVYGTEGTIFTGSEATNPYQTAPLAVYTSKDFKQSELPEIVKEYRYPQLFWSEDIMQPDGNVPKRWVPIYPKRGWAYKSMLEHFLDCIEKDVPPSLTPEDSAIVTDVLVGAYKSMETNAWVDLPLTEEYIVPHYDAPVIK</sequence>
<name>A0A174L1W1_9FIRM</name>
<evidence type="ECO:0000256" key="1">
    <source>
        <dbReference type="ARBA" id="ARBA00023002"/>
    </source>
</evidence>
<protein>
    <submittedName>
        <fullName evidence="4">1,5-anhydro-D-fructose reductase</fullName>
        <ecNumber evidence="4">1.1.1.292</ecNumber>
    </submittedName>
</protein>
<dbReference type="Gene3D" id="3.40.50.720">
    <property type="entry name" value="NAD(P)-binding Rossmann-like Domain"/>
    <property type="match status" value="1"/>
</dbReference>
<dbReference type="GO" id="GO:0033712">
    <property type="term" value="F:1,5-anhydro-D-fructose reductase (1,5-anhydro-D-mannitol-forming) activity"/>
    <property type="evidence" value="ECO:0007669"/>
    <property type="project" value="UniProtKB-EC"/>
</dbReference>
<dbReference type="EC" id="1.1.1.292" evidence="4"/>
<reference evidence="4 5" key="1">
    <citation type="submission" date="2015-09" db="EMBL/GenBank/DDBJ databases">
        <authorList>
            <consortium name="Pathogen Informatics"/>
        </authorList>
    </citation>
    <scope>NUCLEOTIDE SEQUENCE [LARGE SCALE GENOMIC DNA]</scope>
    <source>
        <strain evidence="4 5">2789STDY5834876</strain>
    </source>
</reference>
<dbReference type="Proteomes" id="UP000095544">
    <property type="component" value="Unassembled WGS sequence"/>
</dbReference>
<evidence type="ECO:0000259" key="2">
    <source>
        <dbReference type="Pfam" id="PF01408"/>
    </source>
</evidence>
<dbReference type="AlphaFoldDB" id="A0A174L1W1"/>
<dbReference type="Pfam" id="PF22725">
    <property type="entry name" value="GFO_IDH_MocA_C3"/>
    <property type="match status" value="1"/>
</dbReference>
<dbReference type="Gene3D" id="3.30.360.10">
    <property type="entry name" value="Dihydrodipicolinate Reductase, domain 2"/>
    <property type="match status" value="1"/>
</dbReference>
<evidence type="ECO:0000313" key="5">
    <source>
        <dbReference type="Proteomes" id="UP000095544"/>
    </source>
</evidence>
<dbReference type="PANTHER" id="PTHR43818:SF11">
    <property type="entry name" value="BCDNA.GH03377"/>
    <property type="match status" value="1"/>
</dbReference>
<organism evidence="4 5">
    <name type="scientific">Faecalicatena contorta</name>
    <dbReference type="NCBI Taxonomy" id="39482"/>
    <lineage>
        <taxon>Bacteria</taxon>
        <taxon>Bacillati</taxon>
        <taxon>Bacillota</taxon>
        <taxon>Clostridia</taxon>
        <taxon>Lachnospirales</taxon>
        <taxon>Lachnospiraceae</taxon>
        <taxon>Faecalicatena</taxon>
    </lineage>
</organism>
<dbReference type="InterPro" id="IPR036291">
    <property type="entry name" value="NAD(P)-bd_dom_sf"/>
</dbReference>
<dbReference type="InterPro" id="IPR050463">
    <property type="entry name" value="Gfo/Idh/MocA_oxidrdct_glycsds"/>
</dbReference>
<proteinExistence type="predicted"/>
<dbReference type="SUPFAM" id="SSF51735">
    <property type="entry name" value="NAD(P)-binding Rossmann-fold domains"/>
    <property type="match status" value="1"/>
</dbReference>
<dbReference type="Pfam" id="PF01408">
    <property type="entry name" value="GFO_IDH_MocA"/>
    <property type="match status" value="1"/>
</dbReference>
<feature type="domain" description="Gfo/Idh/MocA-like oxidoreductase N-terminal" evidence="2">
    <location>
        <begin position="4"/>
        <end position="123"/>
    </location>
</feature>
<dbReference type="InterPro" id="IPR000683">
    <property type="entry name" value="Gfo/Idh/MocA-like_OxRdtase_N"/>
</dbReference>
<accession>A0A174L1W1</accession>
<dbReference type="RefSeq" id="WP_050641617.1">
    <property type="nucleotide sequence ID" value="NZ_CABKUE010000009.1"/>
</dbReference>